<protein>
    <recommendedName>
        <fullName evidence="2">MADF domain-containing protein</fullName>
    </recommendedName>
</protein>
<organism evidence="3">
    <name type="scientific">Photinus pyralis</name>
    <name type="common">Common eastern firefly</name>
    <name type="synonym">Lampyris pyralis</name>
    <dbReference type="NCBI Taxonomy" id="7054"/>
    <lineage>
        <taxon>Eukaryota</taxon>
        <taxon>Metazoa</taxon>
        <taxon>Ecdysozoa</taxon>
        <taxon>Arthropoda</taxon>
        <taxon>Hexapoda</taxon>
        <taxon>Insecta</taxon>
        <taxon>Pterygota</taxon>
        <taxon>Neoptera</taxon>
        <taxon>Endopterygota</taxon>
        <taxon>Coleoptera</taxon>
        <taxon>Polyphaga</taxon>
        <taxon>Elateriformia</taxon>
        <taxon>Elateroidea</taxon>
        <taxon>Lampyridae</taxon>
        <taxon>Lampyrinae</taxon>
        <taxon>Photinus</taxon>
    </lineage>
</organism>
<dbReference type="AlphaFoldDB" id="A0A1Y1NLB1"/>
<evidence type="ECO:0000313" key="3">
    <source>
        <dbReference type="EMBL" id="JAV98418.1"/>
    </source>
</evidence>
<dbReference type="SMART" id="SM00595">
    <property type="entry name" value="MADF"/>
    <property type="match status" value="1"/>
</dbReference>
<dbReference type="InterPro" id="IPR006578">
    <property type="entry name" value="MADF-dom"/>
</dbReference>
<dbReference type="PANTHER" id="PTHR21505:SF8">
    <property type="entry name" value="DPT-YFP REPRESSOR BY OVEREXPRESSION, ISOFORM D-RELATED"/>
    <property type="match status" value="1"/>
</dbReference>
<name>A0A1Y1NLB1_PHOPY</name>
<feature type="region of interest" description="Disordered" evidence="1">
    <location>
        <begin position="160"/>
        <end position="187"/>
    </location>
</feature>
<dbReference type="Pfam" id="PF10545">
    <property type="entry name" value="MADF_DNA_bdg"/>
    <property type="match status" value="1"/>
</dbReference>
<feature type="domain" description="MADF" evidence="2">
    <location>
        <begin position="62"/>
        <end position="160"/>
    </location>
</feature>
<accession>A0A1Y1NLB1</accession>
<dbReference type="PANTHER" id="PTHR21505">
    <property type="entry name" value="MADF DOMAIN-CONTAINING PROTEIN-RELATED"/>
    <property type="match status" value="1"/>
</dbReference>
<feature type="compositionally biased region" description="Polar residues" evidence="1">
    <location>
        <begin position="160"/>
        <end position="177"/>
    </location>
</feature>
<evidence type="ECO:0000256" key="1">
    <source>
        <dbReference type="SAM" id="MobiDB-lite"/>
    </source>
</evidence>
<dbReference type="EMBL" id="GEZM01000438">
    <property type="protein sequence ID" value="JAV98418.1"/>
    <property type="molecule type" value="Transcribed_RNA"/>
</dbReference>
<reference evidence="3" key="1">
    <citation type="journal article" date="2016" name="Sci. Rep.">
        <title>Molecular characterization of firefly nuptial gifts: a multi-omics approach sheds light on postcopulatory sexual selection.</title>
        <authorList>
            <person name="Al-Wathiqui N."/>
            <person name="Fallon T.R."/>
            <person name="South A."/>
            <person name="Weng J.K."/>
            <person name="Lewis S.M."/>
        </authorList>
    </citation>
    <scope>NUCLEOTIDE SEQUENCE</scope>
</reference>
<proteinExistence type="predicted"/>
<evidence type="ECO:0000259" key="2">
    <source>
        <dbReference type="PROSITE" id="PS51029"/>
    </source>
</evidence>
<dbReference type="PROSITE" id="PS51029">
    <property type="entry name" value="MADF"/>
    <property type="match status" value="1"/>
</dbReference>
<sequence>MVTTHNQRAGLRAIYCRICRTDTCSVNKHTHFSADSVRCSNIVIFELWQTIILKMNKEFITEFIEVYRQHPALWKIKSSEYINKNLKNLGYTALMEVCKKFNIPQSRDIVQKKIQSLRSTFRKEYKKVENSIRSGRGSDEVYTPNLWYFDLLMFIKDQEQPAQSVSNVPSPSTASTSGDREEGDDDDDAAILEDNESEIISETQVASTSASTTPSISTSFITEARRTAKTRKKEHTNEHRDFLKACTSALTSGNNEVLDDSDAFGTYVGKKLKSVKDNSQKMYAETLITQVLQRAVMSTLSENTVLTDQKTNTFWSNNQTNVVHASSCTNSDEPNTLPEYYSTFTNLN</sequence>